<sequence length="127" mass="13882">MGCINVFRLIWTVMVVVSLILLGSWEVKTVSAKKSSASECREELRLAVSACKSAVMDGKKPSAACCKRVKVSHVECICPAITPKVAALIDVNRAIAMVKSCGRKVPRHFKCGNWMNELIYTVTTVPL</sequence>
<evidence type="ECO:0000259" key="2">
    <source>
        <dbReference type="Pfam" id="PF14368"/>
    </source>
</evidence>
<reference evidence="3" key="1">
    <citation type="journal article" date="2016" name="Nat. Genet.">
        <title>A high-quality carrot genome assembly provides new insights into carotenoid accumulation and asterid genome evolution.</title>
        <authorList>
            <person name="Iorizzo M."/>
            <person name="Ellison S."/>
            <person name="Senalik D."/>
            <person name="Zeng P."/>
            <person name="Satapoomin P."/>
            <person name="Huang J."/>
            <person name="Bowman M."/>
            <person name="Iovene M."/>
            <person name="Sanseverino W."/>
            <person name="Cavagnaro P."/>
            <person name="Yildiz M."/>
            <person name="Macko-Podgorni A."/>
            <person name="Moranska E."/>
            <person name="Grzebelus E."/>
            <person name="Grzebelus D."/>
            <person name="Ashrafi H."/>
            <person name="Zheng Z."/>
            <person name="Cheng S."/>
            <person name="Spooner D."/>
            <person name="Van Deynze A."/>
            <person name="Simon P."/>
        </authorList>
    </citation>
    <scope>NUCLEOTIDE SEQUENCE</scope>
    <source>
        <tissue evidence="3">Leaf</tissue>
    </source>
</reference>
<dbReference type="EMBL" id="CP093344">
    <property type="protein sequence ID" value="WOG87065.1"/>
    <property type="molecule type" value="Genomic_DNA"/>
</dbReference>
<evidence type="ECO:0000256" key="1">
    <source>
        <dbReference type="SAM" id="Phobius"/>
    </source>
</evidence>
<evidence type="ECO:0000313" key="4">
    <source>
        <dbReference type="Proteomes" id="UP000077755"/>
    </source>
</evidence>
<organism evidence="3 4">
    <name type="scientific">Daucus carota subsp. sativus</name>
    <name type="common">Carrot</name>
    <dbReference type="NCBI Taxonomy" id="79200"/>
    <lineage>
        <taxon>Eukaryota</taxon>
        <taxon>Viridiplantae</taxon>
        <taxon>Streptophyta</taxon>
        <taxon>Embryophyta</taxon>
        <taxon>Tracheophyta</taxon>
        <taxon>Spermatophyta</taxon>
        <taxon>Magnoliopsida</taxon>
        <taxon>eudicotyledons</taxon>
        <taxon>Gunneridae</taxon>
        <taxon>Pentapetalae</taxon>
        <taxon>asterids</taxon>
        <taxon>campanulids</taxon>
        <taxon>Apiales</taxon>
        <taxon>Apiaceae</taxon>
        <taxon>Apioideae</taxon>
        <taxon>Scandiceae</taxon>
        <taxon>Daucinae</taxon>
        <taxon>Daucus</taxon>
        <taxon>Daucus sect. Daucus</taxon>
    </lineage>
</organism>
<dbReference type="SUPFAM" id="SSF47699">
    <property type="entry name" value="Bifunctional inhibitor/lipid-transfer protein/seed storage 2S albumin"/>
    <property type="match status" value="1"/>
</dbReference>
<proteinExistence type="predicted"/>
<protein>
    <recommendedName>
        <fullName evidence="2">Bifunctional inhibitor/plant lipid transfer protein/seed storage helical domain-containing protein</fullName>
    </recommendedName>
</protein>
<dbReference type="AlphaFoldDB" id="A0AAF0WBW0"/>
<dbReference type="PANTHER" id="PTHR33286">
    <property type="entry name" value="BIFUNCTIONAL INHIBITOR/LIPID-TRANSFER PROTEIN/SEED STORAGE 2S ALBUMIN SUPERFAMILY PROTEIN"/>
    <property type="match status" value="1"/>
</dbReference>
<dbReference type="Proteomes" id="UP000077755">
    <property type="component" value="Chromosome 2"/>
</dbReference>
<keyword evidence="1" id="KW-0472">Membrane</keyword>
<evidence type="ECO:0000313" key="3">
    <source>
        <dbReference type="EMBL" id="WOG87065.1"/>
    </source>
</evidence>
<dbReference type="PANTHER" id="PTHR33286:SF32">
    <property type="entry name" value="BIFUNCTIONAL INHIBITOR_PLANT LIPID TRANSFER PROTEIN_SEED STORAGE HELICAL DOMAIN-CONTAINING PROTEIN"/>
    <property type="match status" value="1"/>
</dbReference>
<keyword evidence="1" id="KW-1133">Transmembrane helix</keyword>
<name>A0AAF0WBW0_DAUCS</name>
<reference evidence="3" key="2">
    <citation type="submission" date="2022-03" db="EMBL/GenBank/DDBJ databases">
        <title>Draft title - Genomic analysis of global carrot germplasm unveils the trajectory of domestication and the origin of high carotenoid orange carrot.</title>
        <authorList>
            <person name="Iorizzo M."/>
            <person name="Ellison S."/>
            <person name="Senalik D."/>
            <person name="Macko-Podgorni A."/>
            <person name="Grzebelus D."/>
            <person name="Bostan H."/>
            <person name="Rolling W."/>
            <person name="Curaba J."/>
            <person name="Simon P."/>
        </authorList>
    </citation>
    <scope>NUCLEOTIDE SEQUENCE</scope>
    <source>
        <tissue evidence="3">Leaf</tissue>
    </source>
</reference>
<dbReference type="Gene3D" id="1.10.110.10">
    <property type="entry name" value="Plant lipid-transfer and hydrophobic proteins"/>
    <property type="match status" value="1"/>
</dbReference>
<dbReference type="InterPro" id="IPR036312">
    <property type="entry name" value="Bifun_inhib/LTP/seed_sf"/>
</dbReference>
<dbReference type="InterPro" id="IPR016140">
    <property type="entry name" value="Bifunc_inhib/LTP/seed_store"/>
</dbReference>
<keyword evidence="4" id="KW-1185">Reference proteome</keyword>
<accession>A0AAF0WBW0</accession>
<keyword evidence="1" id="KW-0812">Transmembrane</keyword>
<dbReference type="Pfam" id="PF14368">
    <property type="entry name" value="LTP_2"/>
    <property type="match status" value="1"/>
</dbReference>
<feature type="domain" description="Bifunctional inhibitor/plant lipid transfer protein/seed storage helical" evidence="2">
    <location>
        <begin position="25"/>
        <end position="111"/>
    </location>
</feature>
<feature type="transmembrane region" description="Helical" evidence="1">
    <location>
        <begin position="6"/>
        <end position="25"/>
    </location>
</feature>
<gene>
    <name evidence="3" type="ORF">DCAR_0206285</name>
</gene>